<feature type="region of interest" description="Disordered" evidence="1">
    <location>
        <begin position="163"/>
        <end position="201"/>
    </location>
</feature>
<feature type="region of interest" description="Disordered" evidence="1">
    <location>
        <begin position="237"/>
        <end position="256"/>
    </location>
</feature>
<evidence type="ECO:0000256" key="1">
    <source>
        <dbReference type="SAM" id="MobiDB-lite"/>
    </source>
</evidence>
<reference evidence="2 3" key="1">
    <citation type="submission" date="2023-03" db="EMBL/GenBank/DDBJ databases">
        <title>Draft genome sequence of type strain Streptomyces ferralitis JCM 14344.</title>
        <authorList>
            <person name="Klaysubun C."/>
            <person name="Duangmal K."/>
        </authorList>
    </citation>
    <scope>NUCLEOTIDE SEQUENCE [LARGE SCALE GENOMIC DNA]</scope>
    <source>
        <strain evidence="2 3">JCM 14344</strain>
    </source>
</reference>
<evidence type="ECO:0000313" key="2">
    <source>
        <dbReference type="EMBL" id="MDF2260910.1"/>
    </source>
</evidence>
<feature type="compositionally biased region" description="Basic and acidic residues" evidence="1">
    <location>
        <begin position="95"/>
        <end position="108"/>
    </location>
</feature>
<gene>
    <name evidence="2" type="ORF">P2L57_35915</name>
</gene>
<comment type="caution">
    <text evidence="2">The sequence shown here is derived from an EMBL/GenBank/DDBJ whole genome shotgun (WGS) entry which is preliminary data.</text>
</comment>
<sequence>MTPRRRRGGGEQQLNEAAQLTNELIAAGYSRKQVADILGRNSSIVSRFFTRGRGTGGAYVEALRNVTRRVREGGPADVEELQGIAAAYVTRRTTKEGKKARVRTKDVTETPGHSSMARAAKQHIKSGASRLRPVIAKTAAVDGKVAFTVRAKKEAFIHPAGARVDSPGVRRNVVQRDKDNTEERSYGQSPGAGQGPGGFDAVEWQGKVDAAGGDVAAAVQGWMVQTGRLRPGAEITHLEVRGWKPPPEEPRGGRRR</sequence>
<name>A0ABT5ZCZ5_9ACTN</name>
<feature type="compositionally biased region" description="Basic and acidic residues" evidence="1">
    <location>
        <begin position="174"/>
        <end position="185"/>
    </location>
</feature>
<keyword evidence="3" id="KW-1185">Reference proteome</keyword>
<feature type="region of interest" description="Disordered" evidence="1">
    <location>
        <begin position="95"/>
        <end position="118"/>
    </location>
</feature>
<protein>
    <recommendedName>
        <fullName evidence="4">Helix-turn-helix domain containing protein</fullName>
    </recommendedName>
</protein>
<organism evidence="2 3">
    <name type="scientific">Streptantibioticus ferralitis</name>
    <dbReference type="NCBI Taxonomy" id="236510"/>
    <lineage>
        <taxon>Bacteria</taxon>
        <taxon>Bacillati</taxon>
        <taxon>Actinomycetota</taxon>
        <taxon>Actinomycetes</taxon>
        <taxon>Kitasatosporales</taxon>
        <taxon>Streptomycetaceae</taxon>
        <taxon>Streptantibioticus</taxon>
    </lineage>
</organism>
<evidence type="ECO:0000313" key="3">
    <source>
        <dbReference type="Proteomes" id="UP001220022"/>
    </source>
</evidence>
<dbReference type="RefSeq" id="WP_275821988.1">
    <property type="nucleotide sequence ID" value="NZ_BAAANM010000041.1"/>
</dbReference>
<proteinExistence type="predicted"/>
<accession>A0ABT5ZCZ5</accession>
<dbReference type="Proteomes" id="UP001220022">
    <property type="component" value="Unassembled WGS sequence"/>
</dbReference>
<evidence type="ECO:0008006" key="4">
    <source>
        <dbReference type="Google" id="ProtNLM"/>
    </source>
</evidence>
<dbReference type="EMBL" id="JARHTQ010000043">
    <property type="protein sequence ID" value="MDF2260910.1"/>
    <property type="molecule type" value="Genomic_DNA"/>
</dbReference>